<keyword evidence="1" id="KW-0560">Oxidoreductase</keyword>
<dbReference type="GO" id="GO:0051213">
    <property type="term" value="F:dioxygenase activity"/>
    <property type="evidence" value="ECO:0007669"/>
    <property type="project" value="UniProtKB-KW"/>
</dbReference>
<evidence type="ECO:0000313" key="1">
    <source>
        <dbReference type="EMBL" id="AXX97844.1"/>
    </source>
</evidence>
<dbReference type="Proteomes" id="UP000261704">
    <property type="component" value="Chromosome"/>
</dbReference>
<keyword evidence="2" id="KW-1185">Reference proteome</keyword>
<dbReference type="AlphaFoldDB" id="A0A347UG66"/>
<keyword evidence="1" id="KW-0223">Dioxygenase</keyword>
<dbReference type="OrthoDB" id="9793039at2"/>
<evidence type="ECO:0000313" key="2">
    <source>
        <dbReference type="Proteomes" id="UP000261704"/>
    </source>
</evidence>
<protein>
    <submittedName>
        <fullName evidence="1">Glyoxalase/bleomycin resistance/dioxygenase family protein</fullName>
    </submittedName>
</protein>
<gene>
    <name evidence="1" type="ORF">BAR1_07820</name>
</gene>
<name>A0A347UG66_9RHOB</name>
<dbReference type="EMBL" id="CP032125">
    <property type="protein sequence ID" value="AXX97844.1"/>
    <property type="molecule type" value="Genomic_DNA"/>
</dbReference>
<organism evidence="1 2">
    <name type="scientific">Profundibacter amoris</name>
    <dbReference type="NCBI Taxonomy" id="2171755"/>
    <lineage>
        <taxon>Bacteria</taxon>
        <taxon>Pseudomonadati</taxon>
        <taxon>Pseudomonadota</taxon>
        <taxon>Alphaproteobacteria</taxon>
        <taxon>Rhodobacterales</taxon>
        <taxon>Paracoccaceae</taxon>
        <taxon>Profundibacter</taxon>
    </lineage>
</organism>
<dbReference type="SUPFAM" id="SSF54593">
    <property type="entry name" value="Glyoxalase/Bleomycin resistance protein/Dihydroxybiphenyl dioxygenase"/>
    <property type="match status" value="1"/>
</dbReference>
<reference evidence="1 2" key="1">
    <citation type="submission" date="2018-09" db="EMBL/GenBank/DDBJ databases">
        <title>Profundibacter amoris BAR1 gen. nov., sp. nov., a new member of the Roseobacter clade isolated at Lokis Castle Vent Field on the Arctic Mid-Oceanic Ridge.</title>
        <authorList>
            <person name="Le Moine Bauer S."/>
            <person name="Sjoeberg A.G."/>
            <person name="L'Haridon S."/>
            <person name="Stokke R."/>
            <person name="Roalkvam I."/>
            <person name="Steen I.H."/>
            <person name="Dahle H."/>
        </authorList>
    </citation>
    <scope>NUCLEOTIDE SEQUENCE [LARGE SCALE GENOMIC DNA]</scope>
    <source>
        <strain evidence="1 2">BAR1</strain>
    </source>
</reference>
<dbReference type="KEGG" id="pamo:BAR1_07820"/>
<dbReference type="RefSeq" id="WP_118942501.1">
    <property type="nucleotide sequence ID" value="NZ_CP032125.1"/>
</dbReference>
<proteinExistence type="predicted"/>
<dbReference type="Gene3D" id="3.10.180.10">
    <property type="entry name" value="2,3-Dihydroxybiphenyl 1,2-Dioxygenase, domain 1"/>
    <property type="match status" value="1"/>
</dbReference>
<accession>A0A347UG66</accession>
<sequence>MGDDRKTPAGAVSFLVLYARDMSETVAFYTGLGLAFQSEQHGAGPKHYCCQLDALALEIYPSEGGDIGGSAMVGIKVANLDRLKLPQNNIVAQTAPFGDGWRVIIKDPDGRNVFLFEADHA</sequence>
<dbReference type="InterPro" id="IPR029068">
    <property type="entry name" value="Glyas_Bleomycin-R_OHBP_Dase"/>
</dbReference>